<sequence>MAGLHTHVPPRSTALGQGLLPQLRAKRPSASSVVKVRSGLRLISIPCISQAFQERELPKYPECVTLSPNRLWLTSLLQDALHLTTLLFN</sequence>
<comment type="caution">
    <text evidence="1">The sequence shown here is derived from an EMBL/GenBank/DDBJ whole genome shotgun (WGS) entry which is preliminary data.</text>
</comment>
<dbReference type="EMBL" id="JACJTE010000005">
    <property type="protein sequence ID" value="MBD2560398.1"/>
    <property type="molecule type" value="Genomic_DNA"/>
</dbReference>
<organism evidence="1 2">
    <name type="scientific">Nostoc linckia FACHB-391</name>
    <dbReference type="NCBI Taxonomy" id="2692906"/>
    <lineage>
        <taxon>Bacteria</taxon>
        <taxon>Bacillati</taxon>
        <taxon>Cyanobacteriota</taxon>
        <taxon>Cyanophyceae</taxon>
        <taxon>Nostocales</taxon>
        <taxon>Nostocaceae</taxon>
        <taxon>Nostoc</taxon>
    </lineage>
</organism>
<proteinExistence type="predicted"/>
<dbReference type="Proteomes" id="UP000604661">
    <property type="component" value="Unassembled WGS sequence"/>
</dbReference>
<reference evidence="1 2" key="1">
    <citation type="journal article" date="2020" name="ISME J.">
        <title>Comparative genomics reveals insights into cyanobacterial evolution and habitat adaptation.</title>
        <authorList>
            <person name="Chen M.Y."/>
            <person name="Teng W.K."/>
            <person name="Zhao L."/>
            <person name="Hu C.X."/>
            <person name="Zhou Y.K."/>
            <person name="Han B.P."/>
            <person name="Song L.R."/>
            <person name="Shu W.S."/>
        </authorList>
    </citation>
    <scope>NUCLEOTIDE SEQUENCE [LARGE SCALE GENOMIC DNA]</scope>
    <source>
        <strain evidence="1 2">FACHB-391</strain>
    </source>
</reference>
<evidence type="ECO:0000313" key="2">
    <source>
        <dbReference type="Proteomes" id="UP000604661"/>
    </source>
</evidence>
<gene>
    <name evidence="1" type="ORF">H6G95_07135</name>
</gene>
<name>A0ABR8ER22_NOSLI</name>
<evidence type="ECO:0000313" key="1">
    <source>
        <dbReference type="EMBL" id="MBD2560398.1"/>
    </source>
</evidence>
<protein>
    <submittedName>
        <fullName evidence="1">Uncharacterized protein</fullName>
    </submittedName>
</protein>
<accession>A0ABR8ER22</accession>
<keyword evidence="2" id="KW-1185">Reference proteome</keyword>